<evidence type="ECO:0000256" key="1">
    <source>
        <dbReference type="SAM" id="MobiDB-lite"/>
    </source>
</evidence>
<accession>A0ABU1PRN0</accession>
<feature type="compositionally biased region" description="Low complexity" evidence="1">
    <location>
        <begin position="72"/>
        <end position="89"/>
    </location>
</feature>
<comment type="caution">
    <text evidence="2">The sequence shown here is derived from an EMBL/GenBank/DDBJ whole genome shotgun (WGS) entry which is preliminary data.</text>
</comment>
<dbReference type="InterPro" id="IPR023296">
    <property type="entry name" value="Glyco_hydro_beta-prop_sf"/>
</dbReference>
<evidence type="ECO:0000313" key="3">
    <source>
        <dbReference type="Proteomes" id="UP001268819"/>
    </source>
</evidence>
<feature type="region of interest" description="Disordered" evidence="1">
    <location>
        <begin position="70"/>
        <end position="89"/>
    </location>
</feature>
<keyword evidence="3" id="KW-1185">Reference proteome</keyword>
<protein>
    <submittedName>
        <fullName evidence="2">Uncharacterized protein</fullName>
    </submittedName>
</protein>
<dbReference type="Proteomes" id="UP001268819">
    <property type="component" value="Unassembled WGS sequence"/>
</dbReference>
<dbReference type="EMBL" id="JAVDSG010000001">
    <property type="protein sequence ID" value="MDR6592574.1"/>
    <property type="molecule type" value="Genomic_DNA"/>
</dbReference>
<evidence type="ECO:0000313" key="2">
    <source>
        <dbReference type="EMBL" id="MDR6592574.1"/>
    </source>
</evidence>
<organism evidence="2 3">
    <name type="scientific">Saccharothrix longispora</name>
    <dbReference type="NCBI Taxonomy" id="33920"/>
    <lineage>
        <taxon>Bacteria</taxon>
        <taxon>Bacillati</taxon>
        <taxon>Actinomycetota</taxon>
        <taxon>Actinomycetes</taxon>
        <taxon>Pseudonocardiales</taxon>
        <taxon>Pseudonocardiaceae</taxon>
        <taxon>Saccharothrix</taxon>
    </lineage>
</organism>
<dbReference type="Gene3D" id="2.115.10.20">
    <property type="entry name" value="Glycosyl hydrolase domain, family 43"/>
    <property type="match status" value="1"/>
</dbReference>
<name>A0ABU1PRN0_9PSEU</name>
<proteinExistence type="predicted"/>
<sequence>MAELRLLLVELVQLVPAAGLRLGGTAMTSIANRGGSETAIEAPFIVKRGNYYQYVSWDMCCRGASSTYRTWSAAPPGSPAPTSTATACP</sequence>
<reference evidence="2 3" key="1">
    <citation type="submission" date="2023-07" db="EMBL/GenBank/DDBJ databases">
        <title>Sequencing the genomes of 1000 actinobacteria strains.</title>
        <authorList>
            <person name="Klenk H.-P."/>
        </authorList>
    </citation>
    <scope>NUCLEOTIDE SEQUENCE [LARGE SCALE GENOMIC DNA]</scope>
    <source>
        <strain evidence="2 3">DSM 43749</strain>
    </source>
</reference>
<dbReference type="RefSeq" id="WP_310304224.1">
    <property type="nucleotide sequence ID" value="NZ_BAAAXB010000001.1"/>
</dbReference>
<gene>
    <name evidence="2" type="ORF">J2S66_000958</name>
</gene>